<keyword evidence="5 7" id="KW-0472">Membrane</keyword>
<evidence type="ECO:0000259" key="8">
    <source>
        <dbReference type="Pfam" id="PF13515"/>
    </source>
</evidence>
<feature type="transmembrane region" description="Helical" evidence="7">
    <location>
        <begin position="372"/>
        <end position="389"/>
    </location>
</feature>
<feature type="domain" description="Integral membrane bound transporter" evidence="8">
    <location>
        <begin position="381"/>
        <end position="507"/>
    </location>
</feature>
<accession>A0ABW2Q1U4</accession>
<feature type="transmembrane region" description="Helical" evidence="7">
    <location>
        <begin position="153"/>
        <end position="170"/>
    </location>
</feature>
<evidence type="ECO:0000256" key="7">
    <source>
        <dbReference type="SAM" id="Phobius"/>
    </source>
</evidence>
<evidence type="ECO:0000256" key="3">
    <source>
        <dbReference type="ARBA" id="ARBA00022692"/>
    </source>
</evidence>
<keyword evidence="3 7" id="KW-0812">Transmembrane</keyword>
<name>A0ABW2Q1U4_9BACL</name>
<organism evidence="9 10">
    <name type="scientific">Scopulibacillus cellulosilyticus</name>
    <dbReference type="NCBI Taxonomy" id="2665665"/>
    <lineage>
        <taxon>Bacteria</taxon>
        <taxon>Bacillati</taxon>
        <taxon>Bacillota</taxon>
        <taxon>Bacilli</taxon>
        <taxon>Bacillales</taxon>
        <taxon>Sporolactobacillaceae</taxon>
        <taxon>Scopulibacillus</taxon>
    </lineage>
</organism>
<feature type="transmembrane region" description="Helical" evidence="7">
    <location>
        <begin position="463"/>
        <end position="483"/>
    </location>
</feature>
<feature type="transmembrane region" description="Helical" evidence="7">
    <location>
        <begin position="495"/>
        <end position="513"/>
    </location>
</feature>
<keyword evidence="2" id="KW-1003">Cell membrane</keyword>
<dbReference type="Proteomes" id="UP001596505">
    <property type="component" value="Unassembled WGS sequence"/>
</dbReference>
<evidence type="ECO:0000256" key="5">
    <source>
        <dbReference type="ARBA" id="ARBA00023136"/>
    </source>
</evidence>
<evidence type="ECO:0000256" key="1">
    <source>
        <dbReference type="ARBA" id="ARBA00004651"/>
    </source>
</evidence>
<feature type="transmembrane region" description="Helical" evidence="7">
    <location>
        <begin position="75"/>
        <end position="92"/>
    </location>
</feature>
<feature type="transmembrane region" description="Helical" evidence="7">
    <location>
        <begin position="395"/>
        <end position="414"/>
    </location>
</feature>
<dbReference type="Pfam" id="PF13515">
    <property type="entry name" value="FUSC_2"/>
    <property type="match status" value="1"/>
</dbReference>
<dbReference type="InterPro" id="IPR049453">
    <property type="entry name" value="Memb_transporter_dom"/>
</dbReference>
<reference evidence="10" key="1">
    <citation type="journal article" date="2019" name="Int. J. Syst. Evol. Microbiol.">
        <title>The Global Catalogue of Microorganisms (GCM) 10K type strain sequencing project: providing services to taxonomists for standard genome sequencing and annotation.</title>
        <authorList>
            <consortium name="The Broad Institute Genomics Platform"/>
            <consortium name="The Broad Institute Genome Sequencing Center for Infectious Disease"/>
            <person name="Wu L."/>
            <person name="Ma J."/>
        </authorList>
    </citation>
    <scope>NUCLEOTIDE SEQUENCE [LARGE SCALE GENOMIC DNA]</scope>
    <source>
        <strain evidence="10">CGMCC 1.16305</strain>
    </source>
</reference>
<comment type="similarity">
    <text evidence="6">Belongs to the YccS/YhfK family.</text>
</comment>
<evidence type="ECO:0000313" key="10">
    <source>
        <dbReference type="Proteomes" id="UP001596505"/>
    </source>
</evidence>
<feature type="transmembrane region" description="Helical" evidence="7">
    <location>
        <begin position="426"/>
        <end position="451"/>
    </location>
</feature>
<dbReference type="PANTHER" id="PTHR30509:SF9">
    <property type="entry name" value="MULTIDRUG RESISTANCE PROTEIN MDTO"/>
    <property type="match status" value="1"/>
</dbReference>
<feature type="transmembrane region" description="Helical" evidence="7">
    <location>
        <begin position="127"/>
        <end position="146"/>
    </location>
</feature>
<gene>
    <name evidence="9" type="ORF">ACFQRG_11650</name>
</gene>
<keyword evidence="4 7" id="KW-1133">Transmembrane helix</keyword>
<protein>
    <submittedName>
        <fullName evidence="9">FUSC family protein</fullName>
    </submittedName>
</protein>
<keyword evidence="10" id="KW-1185">Reference proteome</keyword>
<dbReference type="RefSeq" id="WP_380966124.1">
    <property type="nucleotide sequence ID" value="NZ_JBHTCO010000014.1"/>
</dbReference>
<proteinExistence type="inferred from homology"/>
<evidence type="ECO:0000313" key="9">
    <source>
        <dbReference type="EMBL" id="MFC7393608.1"/>
    </source>
</evidence>
<comment type="caution">
    <text evidence="9">The sequence shown here is derived from an EMBL/GenBank/DDBJ whole genome shotgun (WGS) entry which is preliminary data.</text>
</comment>
<dbReference type="EMBL" id="JBHTCO010000014">
    <property type="protein sequence ID" value="MFC7393608.1"/>
    <property type="molecule type" value="Genomic_DNA"/>
</dbReference>
<evidence type="ECO:0000256" key="4">
    <source>
        <dbReference type="ARBA" id="ARBA00022989"/>
    </source>
</evidence>
<evidence type="ECO:0000256" key="2">
    <source>
        <dbReference type="ARBA" id="ARBA00022475"/>
    </source>
</evidence>
<feature type="transmembrane region" description="Helical" evidence="7">
    <location>
        <begin position="104"/>
        <end position="121"/>
    </location>
</feature>
<evidence type="ECO:0000256" key="6">
    <source>
        <dbReference type="ARBA" id="ARBA00043993"/>
    </source>
</evidence>
<feature type="transmembrane region" description="Helical" evidence="7">
    <location>
        <begin position="176"/>
        <end position="198"/>
    </location>
</feature>
<sequence length="670" mass="73381">MKKQKKLAYADPSKSLRGGIFEESKKNEVFTPPPPKPLGFRAAFKHRQIPFPWLRAMGAGLSIGLPLLIGIAFNHFVWGLLANMGGFTFLYAKSNETYAKRAVKLLFVACGLAISFGLGTFCAPSLWMTAIAIGIVSAGATFLCGAFNVTRPAGFFFVMAFGIGTGLPINPSQAPLNAILAFAGGMLSWLIAMAGWLVKPHGPETNAVTNAFREVSAFIEAIGTPKVHEAEHRAAVALRNAEDAVTSSIWRRQNKYSDRLLLLKRKANALFLAGIELAGEKSGAILPECPAAIRAIADTVADPLRAASLKIPEPEKSTKARKQIYAELLSAAAIAEGKYSEDKLGIQFYRRRSLRSVFQSAFDMSSLVLPSAFRNAIVVVIATLIAHVIGSERPYWVPISCAAVLEGMTFIGIFHRTLQRSIGTMVGIIIGALILTLEPQDFTVALLVMLLQFGVELYIPRNYGAAVTMITPLALLIAEAGQSSLTTQSLIADRLFDILLGSVIGFIGGILLWRRAASLRLPAVIGHTIRYEGKILSSLFDKQENVNQTKLLKDQQTLESNLVHLRTVYDNAINESTRPRPELESLWPAVIAAQKLGQLLIAIYKHHTAITPVPVRTIEQINEAFHELETAVIERRRPKQLNLPVIPEYPRINMELQLLHQCLEGIHTEK</sequence>
<feature type="transmembrane region" description="Helical" evidence="7">
    <location>
        <begin position="51"/>
        <end position="69"/>
    </location>
</feature>
<comment type="subcellular location">
    <subcellularLocation>
        <location evidence="1">Cell membrane</location>
        <topology evidence="1">Multi-pass membrane protein</topology>
    </subcellularLocation>
</comment>
<dbReference type="PANTHER" id="PTHR30509">
    <property type="entry name" value="P-HYDROXYBENZOIC ACID EFFLUX PUMP SUBUNIT-RELATED"/>
    <property type="match status" value="1"/>
</dbReference>